<dbReference type="HOGENOM" id="CLU_1835568_0_0_1"/>
<gene>
    <name evidence="2" type="ORF">MBM_05407</name>
</gene>
<organism evidence="2 3">
    <name type="scientific">Marssonina brunnea f. sp. multigermtubi (strain MB_m1)</name>
    <name type="common">Marssonina leaf spot fungus</name>
    <dbReference type="NCBI Taxonomy" id="1072389"/>
    <lineage>
        <taxon>Eukaryota</taxon>
        <taxon>Fungi</taxon>
        <taxon>Dikarya</taxon>
        <taxon>Ascomycota</taxon>
        <taxon>Pezizomycotina</taxon>
        <taxon>Leotiomycetes</taxon>
        <taxon>Helotiales</taxon>
        <taxon>Drepanopezizaceae</taxon>
        <taxon>Drepanopeziza</taxon>
    </lineage>
</organism>
<proteinExistence type="predicted"/>
<name>K1X651_MARBU</name>
<accession>K1X651</accession>
<dbReference type="Proteomes" id="UP000006753">
    <property type="component" value="Unassembled WGS sequence"/>
</dbReference>
<sequence length="140" mass="15801">MTSNATTVTDGPLPDASAKEVPSAGTVQPNRSPSKTRNPLPMMASSQEIPSETTITVDRRREFAIYGNPKQDFYGREVINAEDCEVERKKPIVVRGPYSDRPLDWEPEVRRLSDIMREGKENARIDELTDELRRVSLEVV</sequence>
<dbReference type="InParanoid" id="K1X651"/>
<evidence type="ECO:0000313" key="3">
    <source>
        <dbReference type="Proteomes" id="UP000006753"/>
    </source>
</evidence>
<dbReference type="KEGG" id="mbe:MBM_05407"/>
<reference evidence="2 3" key="1">
    <citation type="journal article" date="2012" name="BMC Genomics">
        <title>Sequencing the genome of Marssonina brunnea reveals fungus-poplar co-evolution.</title>
        <authorList>
            <person name="Zhu S."/>
            <person name="Cao Y.-Z."/>
            <person name="Jiang C."/>
            <person name="Tan B.-Y."/>
            <person name="Wang Z."/>
            <person name="Feng S."/>
            <person name="Zhang L."/>
            <person name="Su X.-H."/>
            <person name="Brejova B."/>
            <person name="Vinar T."/>
            <person name="Xu M."/>
            <person name="Wang M.-X."/>
            <person name="Zhang S.-G."/>
            <person name="Huang M.-R."/>
            <person name="Wu R."/>
            <person name="Zhou Y."/>
        </authorList>
    </citation>
    <scope>NUCLEOTIDE SEQUENCE [LARGE SCALE GENOMIC DNA]</scope>
    <source>
        <strain evidence="2 3">MB_m1</strain>
    </source>
</reference>
<feature type="compositionally biased region" description="Polar residues" evidence="1">
    <location>
        <begin position="25"/>
        <end position="37"/>
    </location>
</feature>
<feature type="region of interest" description="Disordered" evidence="1">
    <location>
        <begin position="1"/>
        <end position="51"/>
    </location>
</feature>
<evidence type="ECO:0000313" key="2">
    <source>
        <dbReference type="EMBL" id="EKD16113.1"/>
    </source>
</evidence>
<evidence type="ECO:0000256" key="1">
    <source>
        <dbReference type="SAM" id="MobiDB-lite"/>
    </source>
</evidence>
<dbReference type="EMBL" id="JH921439">
    <property type="protein sequence ID" value="EKD16113.1"/>
    <property type="molecule type" value="Genomic_DNA"/>
</dbReference>
<dbReference type="AlphaFoldDB" id="K1X651"/>
<dbReference type="RefSeq" id="XP_007293296.1">
    <property type="nucleotide sequence ID" value="XM_007293234.1"/>
</dbReference>
<protein>
    <submittedName>
        <fullName evidence="2">Uncharacterized protein</fullName>
    </submittedName>
</protein>
<keyword evidence="3" id="KW-1185">Reference proteome</keyword>
<dbReference type="GeneID" id="18761342"/>
<dbReference type="OrthoDB" id="10310421at2759"/>